<dbReference type="STRING" id="84029.CROST_12080"/>
<keyword evidence="5" id="KW-1133">Transmembrane helix</keyword>
<feature type="domain" description="ABC3 transporter permease C-terminal" evidence="7">
    <location>
        <begin position="258"/>
        <end position="378"/>
    </location>
</feature>
<dbReference type="GO" id="GO:0044874">
    <property type="term" value="P:lipoprotein localization to outer membrane"/>
    <property type="evidence" value="ECO:0007669"/>
    <property type="project" value="TreeGrafter"/>
</dbReference>
<sequence length="385" mass="41676">MLELKIASRFLKSSKGQTILIILGIAIGVSVQVFIGTLIQGLQKNLINTTIGSSSQITVTSNSSDGLIDASKDKIKVIENSNDNIKNVSPSADFSGFMEYNDKNYPILLRGLDLKRADKIYKIKDNLKSGREPKNENEVIIGTDLKKESKLNIGDEITILTPKGKSKKVKVTGTYDLKSSNINNKWIITTMKTAQDIFDSKDKITGIEMQVKDVFSADIISKDVKKSLKEYDLKISNWKEANASLLSGLSGQSASSIMIQVFVLVSVILGITSVLAITVMQKSKQLGILKAMGIKDGKARNIFLYQGLILGLFGAVIGVALGIGLTYSFTKFAVNSDGTPLVPLYLDYKFIGASVLIAIVSACVASVVPARKSSKLDPIEVIKNG</sequence>
<dbReference type="InterPro" id="IPR051447">
    <property type="entry name" value="Lipoprotein-release_system"/>
</dbReference>
<dbReference type="RefSeq" id="WP_077835602.1">
    <property type="nucleotide sequence ID" value="NZ_CP096983.1"/>
</dbReference>
<keyword evidence="6" id="KW-0472">Membrane</keyword>
<proteinExistence type="inferred from homology"/>
<evidence type="ECO:0000256" key="4">
    <source>
        <dbReference type="ARBA" id="ARBA00022692"/>
    </source>
</evidence>
<dbReference type="AlphaFoldDB" id="A0A1S8LC78"/>
<keyword evidence="3" id="KW-1003">Cell membrane</keyword>
<dbReference type="PANTHER" id="PTHR30489">
    <property type="entry name" value="LIPOPROTEIN-RELEASING SYSTEM TRANSMEMBRANE PROTEIN LOLE"/>
    <property type="match status" value="1"/>
</dbReference>
<reference evidence="9 10" key="1">
    <citation type="submission" date="2022-04" db="EMBL/GenBank/DDBJ databases">
        <title>Genome sequence of C. roseum typestrain.</title>
        <authorList>
            <person name="Poehlein A."/>
            <person name="Schoch T."/>
            <person name="Duerre P."/>
            <person name="Daniel R."/>
        </authorList>
    </citation>
    <scope>NUCLEOTIDE SEQUENCE [LARGE SCALE GENOMIC DNA]</scope>
    <source>
        <strain evidence="9 10">DSM 7320</strain>
    </source>
</reference>
<evidence type="ECO:0000259" key="8">
    <source>
        <dbReference type="Pfam" id="PF12704"/>
    </source>
</evidence>
<dbReference type="PANTHER" id="PTHR30489:SF0">
    <property type="entry name" value="LIPOPROTEIN-RELEASING SYSTEM TRANSMEMBRANE PROTEIN LOLE"/>
    <property type="match status" value="1"/>
</dbReference>
<evidence type="ECO:0000313" key="9">
    <source>
        <dbReference type="EMBL" id="URZ09832.1"/>
    </source>
</evidence>
<organism evidence="9 10">
    <name type="scientific">Clostridium felsineum</name>
    <dbReference type="NCBI Taxonomy" id="36839"/>
    <lineage>
        <taxon>Bacteria</taxon>
        <taxon>Bacillati</taxon>
        <taxon>Bacillota</taxon>
        <taxon>Clostridia</taxon>
        <taxon>Eubacteriales</taxon>
        <taxon>Clostridiaceae</taxon>
        <taxon>Clostridium</taxon>
    </lineage>
</organism>
<keyword evidence="4 9" id="KW-0812">Transmembrane</keyword>
<gene>
    <name evidence="9" type="primary">lolE</name>
    <name evidence="9" type="ORF">CROST_005310</name>
</gene>
<evidence type="ECO:0000256" key="5">
    <source>
        <dbReference type="ARBA" id="ARBA00022989"/>
    </source>
</evidence>
<evidence type="ECO:0000256" key="1">
    <source>
        <dbReference type="ARBA" id="ARBA00004651"/>
    </source>
</evidence>
<dbReference type="GO" id="GO:0098797">
    <property type="term" value="C:plasma membrane protein complex"/>
    <property type="evidence" value="ECO:0007669"/>
    <property type="project" value="TreeGrafter"/>
</dbReference>
<protein>
    <submittedName>
        <fullName evidence="9">Lipoprotein-releasing system transmembrane protein LolE</fullName>
    </submittedName>
</protein>
<feature type="domain" description="MacB-like periplasmic core" evidence="8">
    <location>
        <begin position="18"/>
        <end position="225"/>
    </location>
</feature>
<comment type="similarity">
    <text evidence="2">Belongs to the ABC-4 integral membrane protein family. LolC/E subfamily.</text>
</comment>
<dbReference type="InterPro" id="IPR003838">
    <property type="entry name" value="ABC3_permease_C"/>
</dbReference>
<dbReference type="InterPro" id="IPR025857">
    <property type="entry name" value="MacB_PCD"/>
</dbReference>
<dbReference type="Pfam" id="PF02687">
    <property type="entry name" value="FtsX"/>
    <property type="match status" value="1"/>
</dbReference>
<evidence type="ECO:0000259" key="7">
    <source>
        <dbReference type="Pfam" id="PF02687"/>
    </source>
</evidence>
<keyword evidence="9" id="KW-0449">Lipoprotein</keyword>
<evidence type="ECO:0000256" key="6">
    <source>
        <dbReference type="ARBA" id="ARBA00023136"/>
    </source>
</evidence>
<accession>A0A1S8LC78</accession>
<comment type="subcellular location">
    <subcellularLocation>
        <location evidence="1">Cell membrane</location>
        <topology evidence="1">Multi-pass membrane protein</topology>
    </subcellularLocation>
</comment>
<dbReference type="EMBL" id="CP096983">
    <property type="protein sequence ID" value="URZ09832.1"/>
    <property type="molecule type" value="Genomic_DNA"/>
</dbReference>
<evidence type="ECO:0000256" key="3">
    <source>
        <dbReference type="ARBA" id="ARBA00022475"/>
    </source>
</evidence>
<evidence type="ECO:0000313" key="10">
    <source>
        <dbReference type="Proteomes" id="UP000190951"/>
    </source>
</evidence>
<dbReference type="Proteomes" id="UP000190951">
    <property type="component" value="Chromosome"/>
</dbReference>
<name>A0A1S8LC78_9CLOT</name>
<dbReference type="KEGG" id="crw:CROST_005310"/>
<keyword evidence="10" id="KW-1185">Reference proteome</keyword>
<evidence type="ECO:0000256" key="2">
    <source>
        <dbReference type="ARBA" id="ARBA00005236"/>
    </source>
</evidence>
<dbReference type="Pfam" id="PF12704">
    <property type="entry name" value="MacB_PCD"/>
    <property type="match status" value="1"/>
</dbReference>